<reference evidence="11 12" key="1">
    <citation type="submission" date="2016-10" db="EMBL/GenBank/DDBJ databases">
        <authorList>
            <person name="de Groot N.N."/>
        </authorList>
    </citation>
    <scope>NUCLEOTIDE SEQUENCE [LARGE SCALE GENOMIC DNA]</scope>
    <source>
        <strain>J11</strain>
        <strain evidence="12">PG 39</strain>
    </source>
</reference>
<dbReference type="Proteomes" id="UP000199065">
    <property type="component" value="Unassembled WGS sequence"/>
</dbReference>
<evidence type="ECO:0000256" key="10">
    <source>
        <dbReference type="RuleBase" id="RU004181"/>
    </source>
</evidence>
<feature type="active site" evidence="9">
    <location>
        <position position="138"/>
    </location>
</feature>
<sequence>MTLKQRSFLTTFALLGLGVVAIDQASKALVLNTLSEGEILPIIGDWFRFKLLFNPGAAFSFGTSYTWVFTCIQIIFILGATLAARKLKDPWQICALALVAGGAAGNLLDRLFRAPAFFIGHVVDFISVGSFAVFNLADSAITCGVVLYILAVLTEYRRGYQEVSA</sequence>
<evidence type="ECO:0000256" key="2">
    <source>
        <dbReference type="ARBA" id="ARBA00022475"/>
    </source>
</evidence>
<evidence type="ECO:0000256" key="8">
    <source>
        <dbReference type="ARBA" id="ARBA00023136"/>
    </source>
</evidence>
<dbReference type="HAMAP" id="MF_00161">
    <property type="entry name" value="LspA"/>
    <property type="match status" value="1"/>
</dbReference>
<dbReference type="PRINTS" id="PR00781">
    <property type="entry name" value="LIPOSIGPTASE"/>
</dbReference>
<evidence type="ECO:0000256" key="3">
    <source>
        <dbReference type="ARBA" id="ARBA00022670"/>
    </source>
</evidence>
<dbReference type="RefSeq" id="WP_395890762.1">
    <property type="nucleotide sequence ID" value="NZ_FOPJ01000003.1"/>
</dbReference>
<keyword evidence="8 9" id="KW-0472">Membrane</keyword>
<evidence type="ECO:0000256" key="1">
    <source>
        <dbReference type="ARBA" id="ARBA00006139"/>
    </source>
</evidence>
<dbReference type="NCBIfam" id="TIGR00077">
    <property type="entry name" value="lspA"/>
    <property type="match status" value="1"/>
</dbReference>
<dbReference type="EC" id="3.4.23.36" evidence="9"/>
<keyword evidence="6 9" id="KW-0378">Hydrolase</keyword>
<feature type="transmembrane region" description="Helical" evidence="9">
    <location>
        <begin position="91"/>
        <end position="108"/>
    </location>
</feature>
<dbReference type="STRING" id="185761.SAMN05660282_00757"/>
<dbReference type="InterPro" id="IPR001872">
    <property type="entry name" value="Peptidase_A8"/>
</dbReference>
<comment type="catalytic activity">
    <reaction evidence="9">
        <text>Release of signal peptides from bacterial membrane prolipoproteins. Hydrolyzes -Xaa-Yaa-Zaa-|-(S,diacylglyceryl)Cys-, in which Xaa is hydrophobic (preferably Leu), and Yaa (Ala or Ser) and Zaa (Gly or Ala) have small, neutral side chains.</text>
        <dbReference type="EC" id="3.4.23.36"/>
    </reaction>
</comment>
<evidence type="ECO:0000256" key="7">
    <source>
        <dbReference type="ARBA" id="ARBA00022989"/>
    </source>
</evidence>
<comment type="function">
    <text evidence="9">This protein specifically catalyzes the removal of signal peptides from prolipoproteins.</text>
</comment>
<dbReference type="GO" id="GO:0004190">
    <property type="term" value="F:aspartic-type endopeptidase activity"/>
    <property type="evidence" value="ECO:0007669"/>
    <property type="project" value="UniProtKB-UniRule"/>
</dbReference>
<comment type="similarity">
    <text evidence="1 9 10">Belongs to the peptidase A8 family.</text>
</comment>
<dbReference type="AlphaFoldDB" id="A0A1I2RDN3"/>
<gene>
    <name evidence="9" type="primary">lspA</name>
    <name evidence="11" type="ORF">SAMN05660282_00757</name>
</gene>
<dbReference type="PANTHER" id="PTHR33695">
    <property type="entry name" value="LIPOPROTEIN SIGNAL PEPTIDASE"/>
    <property type="match status" value="1"/>
</dbReference>
<evidence type="ECO:0000256" key="6">
    <source>
        <dbReference type="ARBA" id="ARBA00022801"/>
    </source>
</evidence>
<keyword evidence="2 9" id="KW-1003">Cell membrane</keyword>
<keyword evidence="12" id="KW-1185">Reference proteome</keyword>
<keyword evidence="3 9" id="KW-0645">Protease</keyword>
<dbReference type="GO" id="GO:0005886">
    <property type="term" value="C:plasma membrane"/>
    <property type="evidence" value="ECO:0007669"/>
    <property type="project" value="UniProtKB-SubCell"/>
</dbReference>
<proteinExistence type="inferred from homology"/>
<comment type="pathway">
    <text evidence="9">Protein modification; lipoprotein biosynthesis (signal peptide cleavage).</text>
</comment>
<feature type="transmembrane region" description="Helical" evidence="9">
    <location>
        <begin position="128"/>
        <end position="153"/>
    </location>
</feature>
<dbReference type="GO" id="GO:0006508">
    <property type="term" value="P:proteolysis"/>
    <property type="evidence" value="ECO:0007669"/>
    <property type="project" value="UniProtKB-KW"/>
</dbReference>
<dbReference type="EMBL" id="FOPJ01000003">
    <property type="protein sequence ID" value="SFG38658.1"/>
    <property type="molecule type" value="Genomic_DNA"/>
</dbReference>
<evidence type="ECO:0000256" key="5">
    <source>
        <dbReference type="ARBA" id="ARBA00022750"/>
    </source>
</evidence>
<evidence type="ECO:0000256" key="4">
    <source>
        <dbReference type="ARBA" id="ARBA00022692"/>
    </source>
</evidence>
<comment type="caution">
    <text evidence="9">Lacks conserved residue(s) required for the propagation of feature annotation.</text>
</comment>
<keyword evidence="5 9" id="KW-0064">Aspartyl protease</keyword>
<keyword evidence="7 9" id="KW-1133">Transmembrane helix</keyword>
<feature type="active site" evidence="9">
    <location>
        <position position="124"/>
    </location>
</feature>
<organism evidence="11 12">
    <name type="scientific">Corynebacterium spheniscorum</name>
    <dbReference type="NCBI Taxonomy" id="185761"/>
    <lineage>
        <taxon>Bacteria</taxon>
        <taxon>Bacillati</taxon>
        <taxon>Actinomycetota</taxon>
        <taxon>Actinomycetes</taxon>
        <taxon>Mycobacteriales</taxon>
        <taxon>Corynebacteriaceae</taxon>
        <taxon>Corynebacterium</taxon>
    </lineage>
</organism>
<evidence type="ECO:0000313" key="11">
    <source>
        <dbReference type="EMBL" id="SFG38658.1"/>
    </source>
</evidence>
<feature type="transmembrane region" description="Helical" evidence="9">
    <location>
        <begin position="65"/>
        <end position="84"/>
    </location>
</feature>
<accession>A0A1I2RDN3</accession>
<dbReference type="PANTHER" id="PTHR33695:SF1">
    <property type="entry name" value="LIPOPROTEIN SIGNAL PEPTIDASE"/>
    <property type="match status" value="1"/>
</dbReference>
<evidence type="ECO:0000313" key="12">
    <source>
        <dbReference type="Proteomes" id="UP000199065"/>
    </source>
</evidence>
<name>A0A1I2RDN3_9CORY</name>
<dbReference type="UniPathway" id="UPA00665"/>
<dbReference type="Pfam" id="PF01252">
    <property type="entry name" value="Peptidase_A8"/>
    <property type="match status" value="1"/>
</dbReference>
<keyword evidence="4 9" id="KW-0812">Transmembrane</keyword>
<evidence type="ECO:0000256" key="9">
    <source>
        <dbReference type="HAMAP-Rule" id="MF_00161"/>
    </source>
</evidence>
<protein>
    <recommendedName>
        <fullName evidence="9">Lipoprotein signal peptidase</fullName>
        <ecNumber evidence="9">3.4.23.36</ecNumber>
    </recommendedName>
    <alternativeName>
        <fullName evidence="9">Prolipoprotein signal peptidase</fullName>
    </alternativeName>
    <alternativeName>
        <fullName evidence="9">Signal peptidase II</fullName>
        <shortName evidence="9">SPase II</shortName>
    </alternativeName>
</protein>
<comment type="subcellular location">
    <subcellularLocation>
        <location evidence="9">Cell membrane</location>
        <topology evidence="9">Multi-pass membrane protein</topology>
    </subcellularLocation>
</comment>